<dbReference type="EMBL" id="JACIED010000003">
    <property type="protein sequence ID" value="MBB4008854.1"/>
    <property type="molecule type" value="Genomic_DNA"/>
</dbReference>
<organism evidence="1 2">
    <name type="scientific">Allorhizobium taibaishanense</name>
    <dbReference type="NCBI Taxonomy" id="887144"/>
    <lineage>
        <taxon>Bacteria</taxon>
        <taxon>Pseudomonadati</taxon>
        <taxon>Pseudomonadota</taxon>
        <taxon>Alphaproteobacteria</taxon>
        <taxon>Hyphomicrobiales</taxon>
        <taxon>Rhizobiaceae</taxon>
        <taxon>Rhizobium/Agrobacterium group</taxon>
        <taxon>Allorhizobium</taxon>
    </lineage>
</organism>
<sequence>MPVVAALDRLALTSKPSAEWLTALIAGQGRDGALVLRG</sequence>
<proteinExistence type="predicted"/>
<dbReference type="Proteomes" id="UP000544107">
    <property type="component" value="Unassembled WGS sequence"/>
</dbReference>
<comment type="caution">
    <text evidence="1">The sequence shown here is derived from an EMBL/GenBank/DDBJ whole genome shotgun (WGS) entry which is preliminary data.</text>
</comment>
<gene>
    <name evidence="1" type="ORF">GGQ71_003134</name>
</gene>
<dbReference type="AlphaFoldDB" id="A0A7W6MV65"/>
<accession>A0A7W6MV65</accession>
<name>A0A7W6MV65_9HYPH</name>
<protein>
    <submittedName>
        <fullName evidence="1">Uncharacterized protein</fullName>
    </submittedName>
</protein>
<evidence type="ECO:0000313" key="1">
    <source>
        <dbReference type="EMBL" id="MBB4008854.1"/>
    </source>
</evidence>
<reference evidence="1 2" key="1">
    <citation type="submission" date="2020-08" db="EMBL/GenBank/DDBJ databases">
        <title>Genomic Encyclopedia of Type Strains, Phase IV (KMG-IV): sequencing the most valuable type-strain genomes for metagenomic binning, comparative biology and taxonomic classification.</title>
        <authorList>
            <person name="Goeker M."/>
        </authorList>
    </citation>
    <scope>NUCLEOTIDE SEQUENCE [LARGE SCALE GENOMIC DNA]</scope>
    <source>
        <strain evidence="1 2">DSM 100021</strain>
    </source>
</reference>
<evidence type="ECO:0000313" key="2">
    <source>
        <dbReference type="Proteomes" id="UP000544107"/>
    </source>
</evidence>